<sequence>MISDSPNIKTSYEHNVSIPAPQIVFQPRLFPQMMDFSDCLFYKFLNVTESETDYKNCKVIKGSEGLLPIYYLSLNESLVNYIVLNLQTNYDDGVYVAITINKTIDELINYELDNSFGRQINETYKDALPIDLSNNLYYIYPNTNVDIYFRFIKRMTLKDSILAKLGLPIYQEVNYIVSRSNIQYNPKYNNTVLFTFNLETTDVEVETEKRDHTIIDVIGTLAAIYGLITAIYIFLFQKELGDNEPYGLIKRLPFFGGESKPIREMLQDPLPTDLEKNLKKLNDRISKLEKFIEN</sequence>
<reference evidence="2 3" key="1">
    <citation type="journal article" date="2019" name="Environ. Microbiol.">
        <title>At the nexus of three kingdoms: the genome of the mycorrhizal fungus Gigaspora margarita provides insights into plant, endobacterial and fungal interactions.</title>
        <authorList>
            <person name="Venice F."/>
            <person name="Ghignone S."/>
            <person name="Salvioli di Fossalunga A."/>
            <person name="Amselem J."/>
            <person name="Novero M."/>
            <person name="Xianan X."/>
            <person name="Sedzielewska Toro K."/>
            <person name="Morin E."/>
            <person name="Lipzen A."/>
            <person name="Grigoriev I.V."/>
            <person name="Henrissat B."/>
            <person name="Martin F.M."/>
            <person name="Bonfante P."/>
        </authorList>
    </citation>
    <scope>NUCLEOTIDE SEQUENCE [LARGE SCALE GENOMIC DNA]</scope>
    <source>
        <strain evidence="2 3">BEG34</strain>
    </source>
</reference>
<dbReference type="OrthoDB" id="2324048at2759"/>
<name>A0A8H3XGM1_GIGMA</name>
<dbReference type="EMBL" id="WTPW01001079">
    <property type="protein sequence ID" value="KAF0458457.1"/>
    <property type="molecule type" value="Genomic_DNA"/>
</dbReference>
<evidence type="ECO:0000256" key="1">
    <source>
        <dbReference type="SAM" id="Phobius"/>
    </source>
</evidence>
<dbReference type="AlphaFoldDB" id="A0A8H3XGM1"/>
<comment type="caution">
    <text evidence="2">The sequence shown here is derived from an EMBL/GenBank/DDBJ whole genome shotgun (WGS) entry which is preliminary data.</text>
</comment>
<keyword evidence="1" id="KW-1133">Transmembrane helix</keyword>
<evidence type="ECO:0000313" key="2">
    <source>
        <dbReference type="EMBL" id="KAF0458457.1"/>
    </source>
</evidence>
<proteinExistence type="predicted"/>
<organism evidence="2 3">
    <name type="scientific">Gigaspora margarita</name>
    <dbReference type="NCBI Taxonomy" id="4874"/>
    <lineage>
        <taxon>Eukaryota</taxon>
        <taxon>Fungi</taxon>
        <taxon>Fungi incertae sedis</taxon>
        <taxon>Mucoromycota</taxon>
        <taxon>Glomeromycotina</taxon>
        <taxon>Glomeromycetes</taxon>
        <taxon>Diversisporales</taxon>
        <taxon>Gigasporaceae</taxon>
        <taxon>Gigaspora</taxon>
    </lineage>
</organism>
<accession>A0A8H3XGM1</accession>
<protein>
    <submittedName>
        <fullName evidence="2">Uncharacterized protein</fullName>
    </submittedName>
</protein>
<evidence type="ECO:0000313" key="3">
    <source>
        <dbReference type="Proteomes" id="UP000439903"/>
    </source>
</evidence>
<keyword evidence="1" id="KW-0472">Membrane</keyword>
<dbReference type="Proteomes" id="UP000439903">
    <property type="component" value="Unassembled WGS sequence"/>
</dbReference>
<keyword evidence="1" id="KW-0812">Transmembrane</keyword>
<gene>
    <name evidence="2" type="ORF">F8M41_000972</name>
</gene>
<feature type="transmembrane region" description="Helical" evidence="1">
    <location>
        <begin position="217"/>
        <end position="236"/>
    </location>
</feature>
<keyword evidence="3" id="KW-1185">Reference proteome</keyword>